<evidence type="ECO:0000259" key="4">
    <source>
        <dbReference type="PROSITE" id="PS51462"/>
    </source>
</evidence>
<evidence type="ECO:0000256" key="3">
    <source>
        <dbReference type="RuleBase" id="RU003476"/>
    </source>
</evidence>
<evidence type="ECO:0000313" key="5">
    <source>
        <dbReference type="EMBL" id="MYZ48720.1"/>
    </source>
</evidence>
<dbReference type="Pfam" id="PF00293">
    <property type="entry name" value="NUDIX"/>
    <property type="match status" value="1"/>
</dbReference>
<dbReference type="PROSITE" id="PS51462">
    <property type="entry name" value="NUDIX"/>
    <property type="match status" value="1"/>
</dbReference>
<evidence type="ECO:0000256" key="1">
    <source>
        <dbReference type="ARBA" id="ARBA00001946"/>
    </source>
</evidence>
<dbReference type="EMBL" id="SPKJ01000046">
    <property type="protein sequence ID" value="MYZ48720.1"/>
    <property type="molecule type" value="Genomic_DNA"/>
</dbReference>
<dbReference type="InterPro" id="IPR015797">
    <property type="entry name" value="NUDIX_hydrolase-like_dom_sf"/>
</dbReference>
<dbReference type="InterPro" id="IPR000086">
    <property type="entry name" value="NUDIX_hydrolase_dom"/>
</dbReference>
<comment type="cofactor">
    <cofactor evidence="1">
        <name>Mg(2+)</name>
        <dbReference type="ChEBI" id="CHEBI:18420"/>
    </cofactor>
</comment>
<dbReference type="GO" id="GO:0004081">
    <property type="term" value="F:bis(5'-nucleosyl)-tetraphosphatase (asymmetrical) activity"/>
    <property type="evidence" value="ECO:0007669"/>
    <property type="project" value="TreeGrafter"/>
</dbReference>
<organism evidence="5 6">
    <name type="scientific">Propylenella binzhouense</name>
    <dbReference type="NCBI Taxonomy" id="2555902"/>
    <lineage>
        <taxon>Bacteria</taxon>
        <taxon>Pseudomonadati</taxon>
        <taxon>Pseudomonadota</taxon>
        <taxon>Alphaproteobacteria</taxon>
        <taxon>Hyphomicrobiales</taxon>
        <taxon>Propylenellaceae</taxon>
        <taxon>Propylenella</taxon>
    </lineage>
</organism>
<dbReference type="OrthoDB" id="954553at2"/>
<keyword evidence="6" id="KW-1185">Reference proteome</keyword>
<name>A0A964T5D2_9HYPH</name>
<comment type="similarity">
    <text evidence="3">Belongs to the Nudix hydrolase family.</text>
</comment>
<dbReference type="PRINTS" id="PR00502">
    <property type="entry name" value="NUDIXFAMILY"/>
</dbReference>
<dbReference type="InterPro" id="IPR051325">
    <property type="entry name" value="Nudix_hydrolase_domain"/>
</dbReference>
<dbReference type="RefSeq" id="WP_161141069.1">
    <property type="nucleotide sequence ID" value="NZ_SPKJ01000046.1"/>
</dbReference>
<comment type="caution">
    <text evidence="5">The sequence shown here is derived from an EMBL/GenBank/DDBJ whole genome shotgun (WGS) entry which is preliminary data.</text>
</comment>
<dbReference type="InterPro" id="IPR020084">
    <property type="entry name" value="NUDIX_hydrolase_CS"/>
</dbReference>
<dbReference type="PANTHER" id="PTHR21340:SF7">
    <property type="entry name" value="NUDIX HYDROLASE DOMAIN-CONTAINING PROTEIN"/>
    <property type="match status" value="1"/>
</dbReference>
<dbReference type="GO" id="GO:0006167">
    <property type="term" value="P:AMP biosynthetic process"/>
    <property type="evidence" value="ECO:0007669"/>
    <property type="project" value="TreeGrafter"/>
</dbReference>
<sequence>MPKLSAGILMYRPAESGLEALLVHPGGPFWKSRDLGAWSIPKGEIEPDEDPEQAARREFREELGIAPDGPLRPLGRVRQKGGKVVAAFAVLGDLDAGSVASNLCTVEWPPRSGRTVVFPEIDRAAWFPLPVAREKILEGQRPLIDRLEEMVASAPD</sequence>
<reference evidence="5" key="1">
    <citation type="submission" date="2019-03" db="EMBL/GenBank/DDBJ databases">
        <title>Afifella sp. nov., isolated from activated sludge.</title>
        <authorList>
            <person name="Li Q."/>
            <person name="Liu Y."/>
        </authorList>
    </citation>
    <scope>NUCLEOTIDE SEQUENCE</scope>
    <source>
        <strain evidence="5">L72</strain>
    </source>
</reference>
<evidence type="ECO:0000313" key="6">
    <source>
        <dbReference type="Proteomes" id="UP000773614"/>
    </source>
</evidence>
<gene>
    <name evidence="5" type="ORF">E4O86_13465</name>
</gene>
<evidence type="ECO:0000256" key="2">
    <source>
        <dbReference type="ARBA" id="ARBA00022801"/>
    </source>
</evidence>
<dbReference type="Gene3D" id="3.90.79.10">
    <property type="entry name" value="Nucleoside Triphosphate Pyrophosphohydrolase"/>
    <property type="match status" value="1"/>
</dbReference>
<accession>A0A964T5D2</accession>
<dbReference type="SUPFAM" id="SSF55811">
    <property type="entry name" value="Nudix"/>
    <property type="match status" value="1"/>
</dbReference>
<feature type="domain" description="Nudix hydrolase" evidence="4">
    <location>
        <begin position="1"/>
        <end position="149"/>
    </location>
</feature>
<dbReference type="AlphaFoldDB" id="A0A964T5D2"/>
<dbReference type="PANTHER" id="PTHR21340">
    <property type="entry name" value="DIADENOSINE 5,5-P1,P4-TETRAPHOSPHATE PYROPHOSPHOHYDROLASE MUTT"/>
    <property type="match status" value="1"/>
</dbReference>
<dbReference type="GO" id="GO:0006754">
    <property type="term" value="P:ATP biosynthetic process"/>
    <property type="evidence" value="ECO:0007669"/>
    <property type="project" value="TreeGrafter"/>
</dbReference>
<proteinExistence type="inferred from homology"/>
<protein>
    <submittedName>
        <fullName evidence="5">NUDIX domain-containing protein</fullName>
    </submittedName>
</protein>
<dbReference type="CDD" id="cd04662">
    <property type="entry name" value="NUDIX_Hydrolase"/>
    <property type="match status" value="1"/>
</dbReference>
<keyword evidence="2 3" id="KW-0378">Hydrolase</keyword>
<dbReference type="PROSITE" id="PS00893">
    <property type="entry name" value="NUDIX_BOX"/>
    <property type="match status" value="1"/>
</dbReference>
<dbReference type="InterPro" id="IPR020476">
    <property type="entry name" value="Nudix_hydrolase"/>
</dbReference>
<dbReference type="Proteomes" id="UP000773614">
    <property type="component" value="Unassembled WGS sequence"/>
</dbReference>